<feature type="chain" id="PRO_5030544728" evidence="4">
    <location>
        <begin position="22"/>
        <end position="292"/>
    </location>
</feature>
<dbReference type="SUPFAM" id="SSF53807">
    <property type="entry name" value="Helical backbone' metal receptor"/>
    <property type="match status" value="1"/>
</dbReference>
<dbReference type="GO" id="GO:0046872">
    <property type="term" value="F:metal ion binding"/>
    <property type="evidence" value="ECO:0007669"/>
    <property type="project" value="InterPro"/>
</dbReference>
<dbReference type="Proteomes" id="UP000523955">
    <property type="component" value="Unassembled WGS sequence"/>
</dbReference>
<dbReference type="InterPro" id="IPR006127">
    <property type="entry name" value="ZnuA-like"/>
</dbReference>
<feature type="signal peptide" evidence="4">
    <location>
        <begin position="1"/>
        <end position="21"/>
    </location>
</feature>
<organism evidence="5 6">
    <name type="scientific">Nocardioides luti</name>
    <dbReference type="NCBI Taxonomy" id="2761101"/>
    <lineage>
        <taxon>Bacteria</taxon>
        <taxon>Bacillati</taxon>
        <taxon>Actinomycetota</taxon>
        <taxon>Actinomycetes</taxon>
        <taxon>Propionibacteriales</taxon>
        <taxon>Nocardioidaceae</taxon>
        <taxon>Nocardioides</taxon>
    </lineage>
</organism>
<dbReference type="EMBL" id="JACKXE010000001">
    <property type="protein sequence ID" value="MBB6629386.1"/>
    <property type="molecule type" value="Genomic_DNA"/>
</dbReference>
<proteinExistence type="inferred from homology"/>
<comment type="similarity">
    <text evidence="1">Belongs to the bacterial solute-binding protein 9 family.</text>
</comment>
<keyword evidence="3 4" id="KW-0732">Signal</keyword>
<dbReference type="AlphaFoldDB" id="A0A7X0RJB4"/>
<evidence type="ECO:0000256" key="3">
    <source>
        <dbReference type="ARBA" id="ARBA00022729"/>
    </source>
</evidence>
<sequence>MKLIPLAVACLSGSLVLGGCAAFTGSDTAGIQVATAFYPLEYVAQRVAGDLGTVQNLTAPGKEPHDLELTIRETAAVAGADLVVYESGFQPAVDAAVDQNSTGDVLDATDVVELEDYADGQVNPHFWQDPLRMAALGDAVAKHLADLDPDHADTYRTNAADLRSDLEDLDTAYADGLADCERTTIVVSHDAFGYLAKYGLDMAPIAGLSPDAEPTPADLAKLQDLIRSDGITTVFGERLVSPRLTQSLADDMGITAAVLDPLEGLTADDEDADYLSIMTDNLHALEKANGCS</sequence>
<evidence type="ECO:0000313" key="5">
    <source>
        <dbReference type="EMBL" id="MBB6629386.1"/>
    </source>
</evidence>
<dbReference type="PANTHER" id="PTHR42953">
    <property type="entry name" value="HIGH-AFFINITY ZINC UPTAKE SYSTEM PROTEIN ZNUA-RELATED"/>
    <property type="match status" value="1"/>
</dbReference>
<dbReference type="GO" id="GO:0030001">
    <property type="term" value="P:metal ion transport"/>
    <property type="evidence" value="ECO:0007669"/>
    <property type="project" value="InterPro"/>
</dbReference>
<dbReference type="Gene3D" id="3.40.50.1980">
    <property type="entry name" value="Nitrogenase molybdenum iron protein domain"/>
    <property type="match status" value="2"/>
</dbReference>
<dbReference type="PANTHER" id="PTHR42953:SF3">
    <property type="entry name" value="HIGH-AFFINITY ZINC UPTAKE SYSTEM PROTEIN ZNUA"/>
    <property type="match status" value="1"/>
</dbReference>
<reference evidence="5 6" key="1">
    <citation type="submission" date="2020-08" db="EMBL/GenBank/DDBJ databases">
        <authorList>
            <person name="Seo M.-J."/>
        </authorList>
    </citation>
    <scope>NUCLEOTIDE SEQUENCE [LARGE SCALE GENOMIC DNA]</scope>
    <source>
        <strain evidence="5 6">KIGAM211</strain>
    </source>
</reference>
<comment type="caution">
    <text evidence="5">The sequence shown here is derived from an EMBL/GenBank/DDBJ whole genome shotgun (WGS) entry which is preliminary data.</text>
</comment>
<evidence type="ECO:0000256" key="2">
    <source>
        <dbReference type="ARBA" id="ARBA00022448"/>
    </source>
</evidence>
<dbReference type="RefSeq" id="WP_185254349.1">
    <property type="nucleotide sequence ID" value="NZ_JACKXE010000001.1"/>
</dbReference>
<keyword evidence="2" id="KW-0813">Transport</keyword>
<evidence type="ECO:0000313" key="6">
    <source>
        <dbReference type="Proteomes" id="UP000523955"/>
    </source>
</evidence>
<evidence type="ECO:0000256" key="1">
    <source>
        <dbReference type="ARBA" id="ARBA00011028"/>
    </source>
</evidence>
<dbReference type="InterPro" id="IPR050492">
    <property type="entry name" value="Bact_metal-bind_prot9"/>
</dbReference>
<protein>
    <submittedName>
        <fullName evidence="5">Zinc ABC transporter substrate-binding protein</fullName>
    </submittedName>
</protein>
<gene>
    <name evidence="5" type="ORF">H5V45_18815</name>
</gene>
<accession>A0A7X0RJB4</accession>
<dbReference type="PROSITE" id="PS51257">
    <property type="entry name" value="PROKAR_LIPOPROTEIN"/>
    <property type="match status" value="1"/>
</dbReference>
<dbReference type="Pfam" id="PF01297">
    <property type="entry name" value="ZnuA"/>
    <property type="match status" value="1"/>
</dbReference>
<evidence type="ECO:0000256" key="4">
    <source>
        <dbReference type="SAM" id="SignalP"/>
    </source>
</evidence>
<name>A0A7X0RJB4_9ACTN</name>
<keyword evidence="6" id="KW-1185">Reference proteome</keyword>